<dbReference type="EMBL" id="JQCR01000003">
    <property type="protein sequence ID" value="KGE16686.1"/>
    <property type="molecule type" value="Genomic_DNA"/>
</dbReference>
<evidence type="ECO:0000313" key="2">
    <source>
        <dbReference type="EMBL" id="KGE16686.1"/>
    </source>
</evidence>
<feature type="compositionally biased region" description="Basic and acidic residues" evidence="1">
    <location>
        <begin position="92"/>
        <end position="104"/>
    </location>
</feature>
<evidence type="ECO:0000313" key="3">
    <source>
        <dbReference type="Proteomes" id="UP000029734"/>
    </source>
</evidence>
<dbReference type="OrthoDB" id="2664142at2"/>
<dbReference type="STRING" id="268407.PWYN_18475"/>
<dbReference type="AlphaFoldDB" id="A0A098M3T1"/>
<dbReference type="Proteomes" id="UP000029734">
    <property type="component" value="Unassembled WGS sequence"/>
</dbReference>
<gene>
    <name evidence="2" type="ORF">PWYN_18475</name>
</gene>
<keyword evidence="3" id="KW-1185">Reference proteome</keyword>
<dbReference type="RefSeq" id="WP_036654807.1">
    <property type="nucleotide sequence ID" value="NZ_JQCR01000003.1"/>
</dbReference>
<reference evidence="2 3" key="2">
    <citation type="submission" date="2014-10" db="EMBL/GenBank/DDBJ databases">
        <title>Comparative genomics of the Paenibacillus odorifer group.</title>
        <authorList>
            <person name="Tsai Y.-C."/>
            <person name="Martin N."/>
            <person name="Korlach J."/>
            <person name="Wiedmann M."/>
        </authorList>
    </citation>
    <scope>NUCLEOTIDE SEQUENCE [LARGE SCALE GENOMIC DNA]</scope>
    <source>
        <strain evidence="2 3">DSM 18334</strain>
    </source>
</reference>
<dbReference type="eggNOG" id="ENOG502ZMUA">
    <property type="taxonomic scope" value="Bacteria"/>
</dbReference>
<comment type="caution">
    <text evidence="2">The sequence shown here is derived from an EMBL/GenBank/DDBJ whole genome shotgun (WGS) entry which is preliminary data.</text>
</comment>
<reference evidence="2 3" key="1">
    <citation type="submission" date="2014-08" db="EMBL/GenBank/DDBJ databases">
        <authorList>
            <person name="den Bakker H.C."/>
        </authorList>
    </citation>
    <scope>NUCLEOTIDE SEQUENCE [LARGE SCALE GENOMIC DNA]</scope>
    <source>
        <strain evidence="2 3">DSM 18334</strain>
    </source>
</reference>
<organism evidence="2 3">
    <name type="scientific">Paenibacillus wynnii</name>
    <dbReference type="NCBI Taxonomy" id="268407"/>
    <lineage>
        <taxon>Bacteria</taxon>
        <taxon>Bacillati</taxon>
        <taxon>Bacillota</taxon>
        <taxon>Bacilli</taxon>
        <taxon>Bacillales</taxon>
        <taxon>Paenibacillaceae</taxon>
        <taxon>Paenibacillus</taxon>
    </lineage>
</organism>
<sequence>MTSPVVRKWIMTWVVLVTCIYSSGCNKLNDKPAGEYLDLALSGMAGSDGVTFEGATALLRGSAGTPYASVYYGGNVKDHNKVTLYTILPDQRSTESESTNHVKEASSATDKPSYYSKLEKKEGAWKVLSESSSQEDNPLPRLNPLHQLEELEGLDKTVTEEAGAGAGRGVRVLRIELSPAEARKQLTNQLEQEMSALRTLGQTQEKQLTANQPQLKKALDTFWQKKNAELKNKLERAQVKTIYHLNVDSRRNLPKRLAWTRTISYPEDAQNALSETYVAQVNFYGYR</sequence>
<name>A0A098M3T1_9BACL</name>
<evidence type="ECO:0000256" key="1">
    <source>
        <dbReference type="SAM" id="MobiDB-lite"/>
    </source>
</evidence>
<accession>A0A098M3T1</accession>
<feature type="region of interest" description="Disordered" evidence="1">
    <location>
        <begin position="92"/>
        <end position="114"/>
    </location>
</feature>
<evidence type="ECO:0008006" key="4">
    <source>
        <dbReference type="Google" id="ProtNLM"/>
    </source>
</evidence>
<protein>
    <recommendedName>
        <fullName evidence="4">Lipoprotein</fullName>
    </recommendedName>
</protein>
<proteinExistence type="predicted"/>